<accession>A0A261F843</accession>
<protein>
    <submittedName>
        <fullName evidence="2">5'-methylthioadenosine nucleosidase</fullName>
    </submittedName>
</protein>
<dbReference type="GO" id="GO:0009116">
    <property type="term" value="P:nucleoside metabolic process"/>
    <property type="evidence" value="ECO:0007669"/>
    <property type="project" value="InterPro"/>
</dbReference>
<gene>
    <name evidence="2" type="ORF">AEAE_1099</name>
</gene>
<dbReference type="PANTHER" id="PTHR46832:SF1">
    <property type="entry name" value="5'-METHYLTHIOADENOSINE_S-ADENOSYLHOMOCYSTEINE NUCLEOSIDASE"/>
    <property type="match status" value="1"/>
</dbReference>
<proteinExistence type="predicted"/>
<evidence type="ECO:0000313" key="2">
    <source>
        <dbReference type="EMBL" id="OZG55302.1"/>
    </source>
</evidence>
<dbReference type="CDD" id="cd09008">
    <property type="entry name" value="MTAN"/>
    <property type="match status" value="1"/>
</dbReference>
<dbReference type="AlphaFoldDB" id="A0A261F843"/>
<dbReference type="Gene3D" id="3.40.50.1580">
    <property type="entry name" value="Nucleoside phosphorylase domain"/>
    <property type="match status" value="1"/>
</dbReference>
<name>A0A261F843_9BIFI</name>
<evidence type="ECO:0000259" key="1">
    <source>
        <dbReference type="Pfam" id="PF01048"/>
    </source>
</evidence>
<organism evidence="2 3">
    <name type="scientific">Aeriscardovia aeriphila</name>
    <dbReference type="NCBI Taxonomy" id="218139"/>
    <lineage>
        <taxon>Bacteria</taxon>
        <taxon>Bacillati</taxon>
        <taxon>Actinomycetota</taxon>
        <taxon>Actinomycetes</taxon>
        <taxon>Bifidobacteriales</taxon>
        <taxon>Bifidobacteriaceae</taxon>
        <taxon>Aeriscardovia</taxon>
    </lineage>
</organism>
<feature type="domain" description="Nucleoside phosphorylase" evidence="1">
    <location>
        <begin position="20"/>
        <end position="300"/>
    </location>
</feature>
<sequence>MVQTSSTPSLNLPLPSSVTRVVILCALPREAALIREHLEDRHDDERYAVSYSTGFFAGKAVTVGVAGMGTVAAAAAAQFLITQFQPDVFFFSGIAGGLNALLDVGDIVVGKELKYLETNTAIIAECDPFLEVFPSHPVLVALAQKALRGLGYAEVPANSEIYSVAPAEREEYLASQKARVDHEVAAAGSHTLPDSQAVRIWKAENSSYRGHHFTTGVINTSDEFNTDPAVLEASRANEHGDCEEMEGVAAAHVAHRCRVPFLALRSLSNQCGEAYDELGSAEERMSATARDVAAVALRVVETLD</sequence>
<dbReference type="Proteomes" id="UP000228976">
    <property type="component" value="Unassembled WGS sequence"/>
</dbReference>
<dbReference type="InterPro" id="IPR000845">
    <property type="entry name" value="Nucleoside_phosphorylase_d"/>
</dbReference>
<dbReference type="Pfam" id="PF01048">
    <property type="entry name" value="PNP_UDP_1"/>
    <property type="match status" value="1"/>
</dbReference>
<dbReference type="RefSeq" id="WP_094690182.1">
    <property type="nucleotide sequence ID" value="NZ_JACBYZ010000001.1"/>
</dbReference>
<dbReference type="OrthoDB" id="44283at2"/>
<keyword evidence="3" id="KW-1185">Reference proteome</keyword>
<dbReference type="PANTHER" id="PTHR46832">
    <property type="entry name" value="5'-METHYLTHIOADENOSINE/S-ADENOSYLHOMOCYSTEINE NUCLEOSIDASE"/>
    <property type="match status" value="1"/>
</dbReference>
<dbReference type="GO" id="GO:0008930">
    <property type="term" value="F:methylthioadenosine nucleosidase activity"/>
    <property type="evidence" value="ECO:0007669"/>
    <property type="project" value="TreeGrafter"/>
</dbReference>
<dbReference type="GO" id="GO:0008782">
    <property type="term" value="F:adenosylhomocysteine nucleosidase activity"/>
    <property type="evidence" value="ECO:0007669"/>
    <property type="project" value="TreeGrafter"/>
</dbReference>
<comment type="caution">
    <text evidence="2">The sequence shown here is derived from an EMBL/GenBank/DDBJ whole genome shotgun (WGS) entry which is preliminary data.</text>
</comment>
<dbReference type="SUPFAM" id="SSF53167">
    <property type="entry name" value="Purine and uridine phosphorylases"/>
    <property type="match status" value="1"/>
</dbReference>
<dbReference type="InterPro" id="IPR035994">
    <property type="entry name" value="Nucleoside_phosphorylase_sf"/>
</dbReference>
<dbReference type="GO" id="GO:0005829">
    <property type="term" value="C:cytosol"/>
    <property type="evidence" value="ECO:0007669"/>
    <property type="project" value="TreeGrafter"/>
</dbReference>
<dbReference type="GO" id="GO:0019284">
    <property type="term" value="P:L-methionine salvage from S-adenosylmethionine"/>
    <property type="evidence" value="ECO:0007669"/>
    <property type="project" value="TreeGrafter"/>
</dbReference>
<reference evidence="2 3" key="1">
    <citation type="journal article" date="2017" name="BMC Genomics">
        <title>Comparative genomic and phylogenomic analyses of the Bifidobacteriaceae family.</title>
        <authorList>
            <person name="Lugli G.A."/>
            <person name="Milani C."/>
            <person name="Turroni F."/>
            <person name="Duranti S."/>
            <person name="Mancabelli L."/>
            <person name="Mangifesta M."/>
            <person name="Ferrario C."/>
            <person name="Modesto M."/>
            <person name="Mattarelli P."/>
            <person name="Jiri K."/>
            <person name="van Sinderen D."/>
            <person name="Ventura M."/>
        </authorList>
    </citation>
    <scope>NUCLEOTIDE SEQUENCE [LARGE SCALE GENOMIC DNA]</scope>
    <source>
        <strain evidence="2 3">LMG 21773</strain>
    </source>
</reference>
<dbReference type="EMBL" id="MWWU01000003">
    <property type="protein sequence ID" value="OZG55302.1"/>
    <property type="molecule type" value="Genomic_DNA"/>
</dbReference>
<evidence type="ECO:0000313" key="3">
    <source>
        <dbReference type="Proteomes" id="UP000228976"/>
    </source>
</evidence>